<keyword evidence="2" id="KW-0732">Signal</keyword>
<evidence type="ECO:0000313" key="4">
    <source>
        <dbReference type="EMBL" id="KAK2148086.1"/>
    </source>
</evidence>
<reference evidence="4" key="1">
    <citation type="journal article" date="2023" name="Mol. Biol. Evol.">
        <title>Third-Generation Sequencing Reveals the Adaptive Role of the Epigenome in Three Deep-Sea Polychaetes.</title>
        <authorList>
            <person name="Perez M."/>
            <person name="Aroh O."/>
            <person name="Sun Y."/>
            <person name="Lan Y."/>
            <person name="Juniper S.K."/>
            <person name="Young C.R."/>
            <person name="Angers B."/>
            <person name="Qian P.Y."/>
        </authorList>
    </citation>
    <scope>NUCLEOTIDE SEQUENCE</scope>
    <source>
        <strain evidence="4">P08H-3</strain>
    </source>
</reference>
<feature type="domain" description="Fibronectin type-III" evidence="3">
    <location>
        <begin position="119"/>
        <end position="219"/>
    </location>
</feature>
<dbReference type="InterPro" id="IPR003961">
    <property type="entry name" value="FN3_dom"/>
</dbReference>
<accession>A0AAD9J8U5</accession>
<feature type="signal peptide" evidence="2">
    <location>
        <begin position="1"/>
        <end position="19"/>
    </location>
</feature>
<dbReference type="InterPro" id="IPR050991">
    <property type="entry name" value="ECM_Regulatory_Proteins"/>
</dbReference>
<dbReference type="Proteomes" id="UP001208570">
    <property type="component" value="Unassembled WGS sequence"/>
</dbReference>
<dbReference type="SUPFAM" id="SSF49265">
    <property type="entry name" value="Fibronectin type III"/>
    <property type="match status" value="3"/>
</dbReference>
<dbReference type="SMART" id="SM00060">
    <property type="entry name" value="FN3"/>
    <property type="match status" value="4"/>
</dbReference>
<feature type="non-terminal residue" evidence="4">
    <location>
        <position position="1"/>
    </location>
</feature>
<keyword evidence="1" id="KW-0677">Repeat</keyword>
<keyword evidence="5" id="KW-1185">Reference proteome</keyword>
<comment type="caution">
    <text evidence="4">The sequence shown here is derived from an EMBL/GenBank/DDBJ whole genome shotgun (WGS) entry which is preliminary data.</text>
</comment>
<evidence type="ECO:0000313" key="5">
    <source>
        <dbReference type="Proteomes" id="UP001208570"/>
    </source>
</evidence>
<feature type="chain" id="PRO_5042019989" description="Fibronectin type-III domain-containing protein" evidence="2">
    <location>
        <begin position="20"/>
        <end position="404"/>
    </location>
</feature>
<dbReference type="AlphaFoldDB" id="A0AAD9J8U5"/>
<evidence type="ECO:0000256" key="1">
    <source>
        <dbReference type="ARBA" id="ARBA00022737"/>
    </source>
</evidence>
<gene>
    <name evidence="4" type="ORF">LSH36_517g03009</name>
</gene>
<protein>
    <recommendedName>
        <fullName evidence="3">Fibronectin type-III domain-containing protein</fullName>
    </recommendedName>
</protein>
<dbReference type="Gene3D" id="2.60.40.10">
    <property type="entry name" value="Immunoglobulins"/>
    <property type="match status" value="4"/>
</dbReference>
<dbReference type="PANTHER" id="PTHR46708">
    <property type="entry name" value="TENASCIN"/>
    <property type="match status" value="1"/>
</dbReference>
<proteinExistence type="predicted"/>
<dbReference type="InterPro" id="IPR013783">
    <property type="entry name" value="Ig-like_fold"/>
</dbReference>
<evidence type="ECO:0000259" key="3">
    <source>
        <dbReference type="PROSITE" id="PS50853"/>
    </source>
</evidence>
<dbReference type="Pfam" id="PF00041">
    <property type="entry name" value="fn3"/>
    <property type="match status" value="1"/>
</dbReference>
<evidence type="ECO:0000256" key="2">
    <source>
        <dbReference type="SAM" id="SignalP"/>
    </source>
</evidence>
<sequence>MLFGIISRLVCSSIIVCLSFTTVLNPPTNISITVDGQNITSFWDGPEGNSDVVTMYCEGLEEALSKSVTVNSNEQTATCTELTPGAIYHVILAASLNASGLAPAENSTDVKTDVTEPLKPAGVGLETVNTSAINITIDYPYNSTTGQCSEFRIKYRGNGTNTAELGTNITCTETHLVLGGLENNTLYSVNVSTVSKSTGVSPKESDVTSNLTDGWTLPGSVTDLTVAVNGSRRAFTNWTQVHNQISVGLYVLEVSHNNQCHQQITFSVSGSVKIIPEECNRTCDNYKSVESFSESGYEVTGLTPYYHYVFNVTVINPGGCGLESNTVNVTTDQDSKCLVRRSRVTGDYLMTVLDDCYNETTDNNLTSYVIDDLDAYTIYNVSVAAHTVIGQGDFFDIVNDTLMG</sequence>
<name>A0AAD9J8U5_9ANNE</name>
<dbReference type="PROSITE" id="PS50853">
    <property type="entry name" value="FN3"/>
    <property type="match status" value="1"/>
</dbReference>
<dbReference type="PANTHER" id="PTHR46708:SF2">
    <property type="entry name" value="FIBRONECTIN TYPE-III DOMAIN-CONTAINING PROTEIN"/>
    <property type="match status" value="1"/>
</dbReference>
<organism evidence="4 5">
    <name type="scientific">Paralvinella palmiformis</name>
    <dbReference type="NCBI Taxonomy" id="53620"/>
    <lineage>
        <taxon>Eukaryota</taxon>
        <taxon>Metazoa</taxon>
        <taxon>Spiralia</taxon>
        <taxon>Lophotrochozoa</taxon>
        <taxon>Annelida</taxon>
        <taxon>Polychaeta</taxon>
        <taxon>Sedentaria</taxon>
        <taxon>Canalipalpata</taxon>
        <taxon>Terebellida</taxon>
        <taxon>Terebelliformia</taxon>
        <taxon>Alvinellidae</taxon>
        <taxon>Paralvinella</taxon>
    </lineage>
</organism>
<dbReference type="CDD" id="cd00063">
    <property type="entry name" value="FN3"/>
    <property type="match status" value="4"/>
</dbReference>
<dbReference type="InterPro" id="IPR036116">
    <property type="entry name" value="FN3_sf"/>
</dbReference>
<dbReference type="EMBL" id="JAODUP010000517">
    <property type="protein sequence ID" value="KAK2148086.1"/>
    <property type="molecule type" value="Genomic_DNA"/>
</dbReference>